<dbReference type="EMBL" id="JAGISH010000008">
    <property type="protein sequence ID" value="MBP0483661.1"/>
    <property type="molecule type" value="Genomic_DNA"/>
</dbReference>
<reference evidence="1" key="1">
    <citation type="submission" date="2021-03" db="EMBL/GenBank/DDBJ databases">
        <title>Sagittula salina sp. nov. strain M10.9X isolated from the marine waste.</title>
        <authorList>
            <person name="Satari L."/>
            <person name="Molina-Menor E."/>
            <person name="Vidal-Verdu A."/>
            <person name="Pascual J."/>
            <person name="Pereto J."/>
            <person name="Porcar M."/>
        </authorList>
    </citation>
    <scope>NUCLEOTIDE SEQUENCE</scope>
    <source>
        <strain evidence="1">M10.9X</strain>
    </source>
</reference>
<accession>A0A940MRU9</accession>
<keyword evidence="2" id="KW-1185">Reference proteome</keyword>
<proteinExistence type="predicted"/>
<evidence type="ECO:0000313" key="2">
    <source>
        <dbReference type="Proteomes" id="UP000675940"/>
    </source>
</evidence>
<evidence type="ECO:0000313" key="1">
    <source>
        <dbReference type="EMBL" id="MBP0483661.1"/>
    </source>
</evidence>
<protein>
    <submittedName>
        <fullName evidence="1">Uncharacterized protein</fullName>
    </submittedName>
</protein>
<name>A0A940MRU9_9RHOB</name>
<dbReference type="RefSeq" id="WP_209361615.1">
    <property type="nucleotide sequence ID" value="NZ_JAGISH010000008.1"/>
</dbReference>
<comment type="caution">
    <text evidence="1">The sequence shown here is derived from an EMBL/GenBank/DDBJ whole genome shotgun (WGS) entry which is preliminary data.</text>
</comment>
<organism evidence="1 2">
    <name type="scientific">Sagittula salina</name>
    <dbReference type="NCBI Taxonomy" id="2820268"/>
    <lineage>
        <taxon>Bacteria</taxon>
        <taxon>Pseudomonadati</taxon>
        <taxon>Pseudomonadota</taxon>
        <taxon>Alphaproteobacteria</taxon>
        <taxon>Rhodobacterales</taxon>
        <taxon>Roseobacteraceae</taxon>
        <taxon>Sagittula</taxon>
    </lineage>
</organism>
<dbReference type="Proteomes" id="UP000675940">
    <property type="component" value="Unassembled WGS sequence"/>
</dbReference>
<sequence>MRRTSGTAAFDAGVRAALTMIPVTILTAVLPGAAMAEDCRDRIAALFEDGGALDPFSRPPHSYVATTYDAGGAVKWIYQARYETALRMIGGTEGGNRILMIGPDTWTGPSPEGPWTAAPNQNPPDMEAFFRAHMAASVKNLDRTDCAGVVEIDGLRLVKFTYVTRTDPAPEAGGAWFGALYTAYIDPDTGRLMRQDTAESVAHYASEPSTDLQVTLYTYDPTITIPTPE</sequence>
<dbReference type="AlphaFoldDB" id="A0A940MRU9"/>
<gene>
    <name evidence="1" type="ORF">J5474_14355</name>
</gene>